<organism evidence="4 5">
    <name type="scientific">Aurantimonas manganoxydans (strain ATCC BAA-1229 / DSM 21871 / SI85-9A1)</name>
    <dbReference type="NCBI Taxonomy" id="287752"/>
    <lineage>
        <taxon>Bacteria</taxon>
        <taxon>Pseudomonadati</taxon>
        <taxon>Pseudomonadota</taxon>
        <taxon>Alphaproteobacteria</taxon>
        <taxon>Hyphomicrobiales</taxon>
        <taxon>Aurantimonadaceae</taxon>
        <taxon>Aurantimonas</taxon>
    </lineage>
</organism>
<dbReference type="HOGENOM" id="CLU_087854_0_1_5"/>
<dbReference type="Pfam" id="PF03975">
    <property type="entry name" value="CheD"/>
    <property type="match status" value="1"/>
</dbReference>
<dbReference type="GO" id="GO:0006935">
    <property type="term" value="P:chemotaxis"/>
    <property type="evidence" value="ECO:0007669"/>
    <property type="project" value="UniProtKB-UniRule"/>
</dbReference>
<comment type="function">
    <text evidence="3">Probably deamidates glutamine residues to glutamate on methyl-accepting chemotaxis receptors (MCPs), playing an important role in chemotaxis.</text>
</comment>
<evidence type="ECO:0000256" key="3">
    <source>
        <dbReference type="HAMAP-Rule" id="MF_01440"/>
    </source>
</evidence>
<proteinExistence type="inferred from homology"/>
<comment type="similarity">
    <text evidence="3">Belongs to the CheD family.</text>
</comment>
<dbReference type="SUPFAM" id="SSF64438">
    <property type="entry name" value="CNF1/YfiH-like putative cysteine hydrolases"/>
    <property type="match status" value="1"/>
</dbReference>
<name>Q1YLN7_AURMS</name>
<dbReference type="EMBL" id="AAPJ01000001">
    <property type="protein sequence ID" value="EAS51694.1"/>
    <property type="molecule type" value="Genomic_DNA"/>
</dbReference>
<keyword evidence="1 3" id="KW-0145">Chemotaxis</keyword>
<keyword evidence="2 3" id="KW-0378">Hydrolase</keyword>
<dbReference type="InterPro" id="IPR011324">
    <property type="entry name" value="Cytotoxic_necrot_fac-like_cat"/>
</dbReference>
<comment type="caution">
    <text evidence="4">The sequence shown here is derived from an EMBL/GenBank/DDBJ whole genome shotgun (WGS) entry which is preliminary data.</text>
</comment>
<sequence length="179" mass="19377">MLNRSGMQRIHVMQGEARVATGPDTVLTTLLGSCVAACIHDRVAGVGGMNHFLLPGAGDAESGRTESFGLYLMELLINGLLQQGARRENLEAKLFGGAQTVDRLSNVGSKNAVFAERFLRTEKITYLGGSLGGESGRRIEYWPHSGRARQILFEPTAMPQIPVARPVRKPDAIGDVELF</sequence>
<dbReference type="EC" id="3.5.1.44" evidence="3"/>
<dbReference type="OrthoDB" id="9807202at2"/>
<dbReference type="Gene3D" id="3.30.1330.200">
    <property type="match status" value="1"/>
</dbReference>
<accession>Q1YLN7</accession>
<protein>
    <recommendedName>
        <fullName evidence="3">Probable chemoreceptor glutamine deamidase CheD</fullName>
        <ecNumber evidence="3">3.5.1.44</ecNumber>
    </recommendedName>
</protein>
<dbReference type="AlphaFoldDB" id="Q1YLN7"/>
<evidence type="ECO:0000313" key="5">
    <source>
        <dbReference type="Proteomes" id="UP000000321"/>
    </source>
</evidence>
<dbReference type="BioCyc" id="AURANTIMONAS:SI859A1_02510-MONOMER"/>
<evidence type="ECO:0000256" key="1">
    <source>
        <dbReference type="ARBA" id="ARBA00022500"/>
    </source>
</evidence>
<keyword evidence="5" id="KW-1185">Reference proteome</keyword>
<dbReference type="CDD" id="cd16352">
    <property type="entry name" value="CheD"/>
    <property type="match status" value="1"/>
</dbReference>
<evidence type="ECO:0000256" key="2">
    <source>
        <dbReference type="ARBA" id="ARBA00022801"/>
    </source>
</evidence>
<dbReference type="GO" id="GO:0050568">
    <property type="term" value="F:protein-glutamine glutaminase activity"/>
    <property type="evidence" value="ECO:0007669"/>
    <property type="project" value="UniProtKB-UniRule"/>
</dbReference>
<comment type="catalytic activity">
    <reaction evidence="3">
        <text>L-glutaminyl-[protein] + H2O = L-glutamyl-[protein] + NH4(+)</text>
        <dbReference type="Rhea" id="RHEA:16441"/>
        <dbReference type="Rhea" id="RHEA-COMP:10207"/>
        <dbReference type="Rhea" id="RHEA-COMP:10208"/>
        <dbReference type="ChEBI" id="CHEBI:15377"/>
        <dbReference type="ChEBI" id="CHEBI:28938"/>
        <dbReference type="ChEBI" id="CHEBI:29973"/>
        <dbReference type="ChEBI" id="CHEBI:30011"/>
        <dbReference type="EC" id="3.5.1.44"/>
    </reaction>
</comment>
<dbReference type="InterPro" id="IPR005659">
    <property type="entry name" value="Chemorcpt_Glu_NH3ase_CheD"/>
</dbReference>
<dbReference type="Proteomes" id="UP000000321">
    <property type="component" value="Unassembled WGS sequence"/>
</dbReference>
<dbReference type="HAMAP" id="MF_01440">
    <property type="entry name" value="CheD"/>
    <property type="match status" value="1"/>
</dbReference>
<reference evidence="4 5" key="1">
    <citation type="journal article" date="2008" name="Appl. Environ. Microbiol.">
        <title>Genomic insights into Mn(II) oxidation by the marine alphaproteobacterium Aurantimonas sp. strain SI85-9A1.</title>
        <authorList>
            <person name="Dick G.J."/>
            <person name="Podell S."/>
            <person name="Johnson H.A."/>
            <person name="Rivera-Espinoza Y."/>
            <person name="Bernier-Latmani R."/>
            <person name="McCarthy J.K."/>
            <person name="Torpey J.W."/>
            <person name="Clement B.G."/>
            <person name="Gaasterland T."/>
            <person name="Tebo B.M."/>
        </authorList>
    </citation>
    <scope>NUCLEOTIDE SEQUENCE [LARGE SCALE GENOMIC DNA]</scope>
    <source>
        <strain evidence="4 5">SI85-9A1</strain>
    </source>
</reference>
<evidence type="ECO:0000313" key="4">
    <source>
        <dbReference type="EMBL" id="EAS51694.1"/>
    </source>
</evidence>
<dbReference type="PANTHER" id="PTHR35147:SF3">
    <property type="entry name" value="CHEMORECEPTOR GLUTAMINE DEAMIDASE CHED 1-RELATED"/>
    <property type="match status" value="1"/>
</dbReference>
<dbReference type="InterPro" id="IPR038592">
    <property type="entry name" value="CheD-like_sf"/>
</dbReference>
<dbReference type="PANTHER" id="PTHR35147">
    <property type="entry name" value="CHEMORECEPTOR GLUTAMINE DEAMIDASE CHED-RELATED"/>
    <property type="match status" value="1"/>
</dbReference>
<gene>
    <name evidence="3" type="primary">cheD</name>
    <name evidence="4" type="ORF">SI859A1_02510</name>
</gene>